<dbReference type="InterPro" id="IPR018303">
    <property type="entry name" value="ATPase_P-typ_P_site"/>
</dbReference>
<sequence>MDCCNTEQKNSHHNHKDHTGGHLPAEASAQAGGMSHGSATQYLKRFWIVTFLLIPLALVHPKVSEILGITFGLNKWIQFGIATIIFGFALVFFQHAWHEIKARAYGMMTLVSLAVGSGYLFSVASTFIPTLHSEFYLEISTLIWVLLFGHYLEAKSSSAAGDALSEVAKLLPKKAHKLENPENDFADGAGGTEVDVDITELKEGDVVIVKPGEKIPADGAITNGFANVDESLISGESKPIEKKEGMDVVAGAICLDGSLTIKLSRVGEHSTVGQIQKLIEQAGQTKPRSQRIADRASAVLTFVAGITALGTLIIWTLIIGKPFVFAITLAITVLVIACPHALGLAIPTVTTITTSLAIKNGFFIKDLAKIETIRKADYVVFDKTGTLTKGEFGVTNIVPIGEQGKGTLLDIAASLEQHSSHIIGQSILKYAREQKARISDTNNFKNIAGQGIKATVKSQEYYAGNERLTRSLNVKFDLPKNMDGTLVFVSDKKNLLGIIVLSDAIKQSSYDAVKNLHNMGVKVAMLTGDNEQVAESVSKELGIHTYFSNVLPEDKYKHIKKLQEDGSIVLMVGDGVNDAPALTQADAGIAIGAGTDVAVESGDIVLTNNDPQDIVRLLKLSKKVYVKMIQNLVWALGYNIVAIPAAAGAFAAWGFFLRPEIGALVMSLSTVIVVVNAMTLKRIQL</sequence>
<accession>A0A2H0DW91</accession>
<dbReference type="Pfam" id="PF00122">
    <property type="entry name" value="E1-E2_ATPase"/>
    <property type="match status" value="1"/>
</dbReference>
<dbReference type="InterPro" id="IPR059000">
    <property type="entry name" value="ATPase_P-type_domA"/>
</dbReference>
<dbReference type="NCBIfam" id="TIGR01512">
    <property type="entry name" value="ATPase-IB2_Cd"/>
    <property type="match status" value="1"/>
</dbReference>
<dbReference type="NCBIfam" id="TIGR01511">
    <property type="entry name" value="ATPase-IB1_Cu"/>
    <property type="match status" value="1"/>
</dbReference>
<keyword evidence="12 15" id="KW-1133">Transmembrane helix</keyword>
<evidence type="ECO:0000256" key="6">
    <source>
        <dbReference type="ARBA" id="ARBA00022692"/>
    </source>
</evidence>
<evidence type="ECO:0000256" key="8">
    <source>
        <dbReference type="ARBA" id="ARBA00022741"/>
    </source>
</evidence>
<dbReference type="GO" id="GO:0005886">
    <property type="term" value="C:plasma membrane"/>
    <property type="evidence" value="ECO:0007669"/>
    <property type="project" value="UniProtKB-SubCell"/>
</dbReference>
<organism evidence="18 19">
    <name type="scientific">Candidatus Campbellbacteria bacterium CG22_combo_CG10-13_8_21_14_all_43_18</name>
    <dbReference type="NCBI Taxonomy" id="1974530"/>
    <lineage>
        <taxon>Bacteria</taxon>
        <taxon>Candidatus Campbelliibacteriota</taxon>
    </lineage>
</organism>
<dbReference type="PANTHER" id="PTHR43520:SF5">
    <property type="entry name" value="CATION-TRANSPORTING P-TYPE ATPASE-RELATED"/>
    <property type="match status" value="1"/>
</dbReference>
<dbReference type="SFLD" id="SFLDF00027">
    <property type="entry name" value="p-type_atpase"/>
    <property type="match status" value="1"/>
</dbReference>
<feature type="transmembrane region" description="Helical" evidence="15">
    <location>
        <begin position="135"/>
        <end position="152"/>
    </location>
</feature>
<dbReference type="NCBIfam" id="TIGR01494">
    <property type="entry name" value="ATPase_P-type"/>
    <property type="match status" value="1"/>
</dbReference>
<keyword evidence="10" id="KW-0460">Magnesium</keyword>
<keyword evidence="9 15" id="KW-0067">ATP-binding</keyword>
<keyword evidence="13" id="KW-0406">Ion transport</keyword>
<keyword evidence="4 15" id="KW-1003">Cell membrane</keyword>
<comment type="subcellular location">
    <subcellularLocation>
        <location evidence="1">Cell membrane</location>
        <topology evidence="1">Multi-pass membrane protein</topology>
    </subcellularLocation>
</comment>
<proteinExistence type="inferred from homology"/>
<dbReference type="InterPro" id="IPR001757">
    <property type="entry name" value="P_typ_ATPase"/>
</dbReference>
<keyword evidence="7 15" id="KW-0479">Metal-binding</keyword>
<dbReference type="SFLD" id="SFLDG00002">
    <property type="entry name" value="C1.7:_P-type_atpase_like"/>
    <property type="match status" value="1"/>
</dbReference>
<dbReference type="SUPFAM" id="SSF56784">
    <property type="entry name" value="HAD-like"/>
    <property type="match status" value="1"/>
</dbReference>
<dbReference type="Gene3D" id="3.40.1110.10">
    <property type="entry name" value="Calcium-transporting ATPase, cytoplasmic domain N"/>
    <property type="match status" value="1"/>
</dbReference>
<dbReference type="InterPro" id="IPR008250">
    <property type="entry name" value="ATPase_P-typ_transduc_dom_A_sf"/>
</dbReference>
<dbReference type="InterPro" id="IPR036412">
    <property type="entry name" value="HAD-like_sf"/>
</dbReference>
<dbReference type="AlphaFoldDB" id="A0A2H0DW91"/>
<gene>
    <name evidence="18" type="ORF">COW82_03025</name>
</gene>
<dbReference type="SFLD" id="SFLDS00003">
    <property type="entry name" value="Haloacid_Dehalogenase"/>
    <property type="match status" value="1"/>
</dbReference>
<keyword evidence="8 15" id="KW-0547">Nucleotide-binding</keyword>
<keyword evidence="14 15" id="KW-0472">Membrane</keyword>
<keyword evidence="5" id="KW-0597">Phosphoprotein</keyword>
<evidence type="ECO:0000256" key="4">
    <source>
        <dbReference type="ARBA" id="ARBA00022475"/>
    </source>
</evidence>
<dbReference type="GO" id="GO:0055070">
    <property type="term" value="P:copper ion homeostasis"/>
    <property type="evidence" value="ECO:0007669"/>
    <property type="project" value="TreeGrafter"/>
</dbReference>
<dbReference type="GO" id="GO:0005507">
    <property type="term" value="F:copper ion binding"/>
    <property type="evidence" value="ECO:0007669"/>
    <property type="project" value="TreeGrafter"/>
</dbReference>
<evidence type="ECO:0000256" key="14">
    <source>
        <dbReference type="ARBA" id="ARBA00023136"/>
    </source>
</evidence>
<dbReference type="Proteomes" id="UP000231276">
    <property type="component" value="Unassembled WGS sequence"/>
</dbReference>
<dbReference type="GO" id="GO:0005524">
    <property type="term" value="F:ATP binding"/>
    <property type="evidence" value="ECO:0007669"/>
    <property type="project" value="UniProtKB-UniRule"/>
</dbReference>
<evidence type="ECO:0000259" key="17">
    <source>
        <dbReference type="Pfam" id="PF00122"/>
    </source>
</evidence>
<evidence type="ECO:0000256" key="2">
    <source>
        <dbReference type="ARBA" id="ARBA00006024"/>
    </source>
</evidence>
<dbReference type="InterPro" id="IPR023298">
    <property type="entry name" value="ATPase_P-typ_TM_dom_sf"/>
</dbReference>
<protein>
    <submittedName>
        <fullName evidence="18">Heavy metal translocating P-type ATPase</fullName>
    </submittedName>
</protein>
<dbReference type="GO" id="GO:0043682">
    <property type="term" value="F:P-type divalent copper transporter activity"/>
    <property type="evidence" value="ECO:0007669"/>
    <property type="project" value="TreeGrafter"/>
</dbReference>
<evidence type="ECO:0000256" key="12">
    <source>
        <dbReference type="ARBA" id="ARBA00022989"/>
    </source>
</evidence>
<dbReference type="PRINTS" id="PR00120">
    <property type="entry name" value="HATPASE"/>
</dbReference>
<dbReference type="SUPFAM" id="SSF81665">
    <property type="entry name" value="Calcium ATPase, transmembrane domain M"/>
    <property type="match status" value="1"/>
</dbReference>
<dbReference type="NCBIfam" id="TIGR01525">
    <property type="entry name" value="ATPase-IB_hvy"/>
    <property type="match status" value="1"/>
</dbReference>
<reference evidence="18 19" key="1">
    <citation type="submission" date="2017-09" db="EMBL/GenBank/DDBJ databases">
        <title>Depth-based differentiation of microbial function through sediment-hosted aquifers and enrichment of novel symbionts in the deep terrestrial subsurface.</title>
        <authorList>
            <person name="Probst A.J."/>
            <person name="Ladd B."/>
            <person name="Jarett J.K."/>
            <person name="Geller-Mcgrath D.E."/>
            <person name="Sieber C.M."/>
            <person name="Emerson J.B."/>
            <person name="Anantharaman K."/>
            <person name="Thomas B.C."/>
            <person name="Malmstrom R."/>
            <person name="Stieglmeier M."/>
            <person name="Klingl A."/>
            <person name="Woyke T."/>
            <person name="Ryan C.M."/>
            <person name="Banfield J.F."/>
        </authorList>
    </citation>
    <scope>NUCLEOTIDE SEQUENCE [LARGE SCALE GENOMIC DNA]</scope>
    <source>
        <strain evidence="18">CG22_combo_CG10-13_8_21_14_all_43_18</strain>
    </source>
</reference>
<feature type="domain" description="P-type ATPase A" evidence="17">
    <location>
        <begin position="189"/>
        <end position="280"/>
    </location>
</feature>
<dbReference type="InterPro" id="IPR023214">
    <property type="entry name" value="HAD_sf"/>
</dbReference>
<evidence type="ECO:0000256" key="9">
    <source>
        <dbReference type="ARBA" id="ARBA00022840"/>
    </source>
</evidence>
<dbReference type="PRINTS" id="PR00119">
    <property type="entry name" value="CATATPASE"/>
</dbReference>
<evidence type="ECO:0000256" key="1">
    <source>
        <dbReference type="ARBA" id="ARBA00004651"/>
    </source>
</evidence>
<dbReference type="InterPro" id="IPR044492">
    <property type="entry name" value="P_typ_ATPase_HD_dom"/>
</dbReference>
<keyword evidence="11" id="KW-1278">Translocase</keyword>
<keyword evidence="6 15" id="KW-0812">Transmembrane</keyword>
<feature type="region of interest" description="Disordered" evidence="16">
    <location>
        <begin position="1"/>
        <end position="32"/>
    </location>
</feature>
<dbReference type="Pfam" id="PF00702">
    <property type="entry name" value="Hydrolase"/>
    <property type="match status" value="1"/>
</dbReference>
<feature type="transmembrane region" description="Helical" evidence="15">
    <location>
        <begin position="105"/>
        <end position="129"/>
    </location>
</feature>
<evidence type="ECO:0000256" key="11">
    <source>
        <dbReference type="ARBA" id="ARBA00022967"/>
    </source>
</evidence>
<dbReference type="EMBL" id="PCTS01000042">
    <property type="protein sequence ID" value="PIP86261.1"/>
    <property type="molecule type" value="Genomic_DNA"/>
</dbReference>
<evidence type="ECO:0000256" key="3">
    <source>
        <dbReference type="ARBA" id="ARBA00022448"/>
    </source>
</evidence>
<dbReference type="GO" id="GO:0016887">
    <property type="term" value="F:ATP hydrolysis activity"/>
    <property type="evidence" value="ECO:0007669"/>
    <property type="project" value="InterPro"/>
</dbReference>
<dbReference type="SUPFAM" id="SSF81653">
    <property type="entry name" value="Calcium ATPase, transduction domain A"/>
    <property type="match status" value="1"/>
</dbReference>
<feature type="transmembrane region" description="Helical" evidence="15">
    <location>
        <begin position="632"/>
        <end position="655"/>
    </location>
</feature>
<feature type="transmembrane region" description="Helical" evidence="15">
    <location>
        <begin position="661"/>
        <end position="680"/>
    </location>
</feature>
<dbReference type="Gene3D" id="2.70.150.10">
    <property type="entry name" value="Calcium-transporting ATPase, cytoplasmic transduction domain A"/>
    <property type="match status" value="1"/>
</dbReference>
<name>A0A2H0DW91_9BACT</name>
<keyword evidence="3" id="KW-0813">Transport</keyword>
<evidence type="ECO:0000256" key="10">
    <source>
        <dbReference type="ARBA" id="ARBA00022842"/>
    </source>
</evidence>
<dbReference type="FunFam" id="2.70.150.10:FF:000002">
    <property type="entry name" value="Copper-transporting ATPase 1, putative"/>
    <property type="match status" value="1"/>
</dbReference>
<feature type="transmembrane region" description="Helical" evidence="15">
    <location>
        <begin position="46"/>
        <end position="64"/>
    </location>
</feature>
<evidence type="ECO:0000313" key="18">
    <source>
        <dbReference type="EMBL" id="PIP86261.1"/>
    </source>
</evidence>
<evidence type="ECO:0000256" key="16">
    <source>
        <dbReference type="SAM" id="MobiDB-lite"/>
    </source>
</evidence>
<comment type="similarity">
    <text evidence="2 15">Belongs to the cation transport ATPase (P-type) (TC 3.A.3) family. Type IB subfamily.</text>
</comment>
<evidence type="ECO:0000256" key="5">
    <source>
        <dbReference type="ARBA" id="ARBA00022553"/>
    </source>
</evidence>
<feature type="transmembrane region" description="Helical" evidence="15">
    <location>
        <begin position="296"/>
        <end position="318"/>
    </location>
</feature>
<dbReference type="InterPro" id="IPR023299">
    <property type="entry name" value="ATPase_P-typ_cyto_dom_N"/>
</dbReference>
<evidence type="ECO:0000313" key="19">
    <source>
        <dbReference type="Proteomes" id="UP000231276"/>
    </source>
</evidence>
<comment type="caution">
    <text evidence="18">The sequence shown here is derived from an EMBL/GenBank/DDBJ whole genome shotgun (WGS) entry which is preliminary data.</text>
</comment>
<feature type="transmembrane region" description="Helical" evidence="15">
    <location>
        <begin position="76"/>
        <end position="93"/>
    </location>
</feature>
<dbReference type="InterPro" id="IPR027256">
    <property type="entry name" value="P-typ_ATPase_IB"/>
</dbReference>
<feature type="transmembrane region" description="Helical" evidence="15">
    <location>
        <begin position="324"/>
        <end position="346"/>
    </location>
</feature>
<evidence type="ECO:0000256" key="15">
    <source>
        <dbReference type="RuleBase" id="RU362081"/>
    </source>
</evidence>
<dbReference type="PANTHER" id="PTHR43520">
    <property type="entry name" value="ATP7, ISOFORM B"/>
    <property type="match status" value="1"/>
</dbReference>
<dbReference type="Gene3D" id="3.40.50.1000">
    <property type="entry name" value="HAD superfamily/HAD-like"/>
    <property type="match status" value="1"/>
</dbReference>
<dbReference type="PROSITE" id="PS00154">
    <property type="entry name" value="ATPASE_E1_E2"/>
    <property type="match status" value="1"/>
</dbReference>
<evidence type="ECO:0000256" key="13">
    <source>
        <dbReference type="ARBA" id="ARBA00023065"/>
    </source>
</evidence>
<evidence type="ECO:0000256" key="7">
    <source>
        <dbReference type="ARBA" id="ARBA00022723"/>
    </source>
</evidence>